<dbReference type="Proteomes" id="UP001500359">
    <property type="component" value="Unassembled WGS sequence"/>
</dbReference>
<dbReference type="Gene3D" id="3.10.20.30">
    <property type="match status" value="1"/>
</dbReference>
<evidence type="ECO:0000256" key="2">
    <source>
        <dbReference type="ARBA" id="ARBA00034078"/>
    </source>
</evidence>
<dbReference type="InterPro" id="IPR017927">
    <property type="entry name" value="FAD-bd_FR_type"/>
</dbReference>
<dbReference type="InterPro" id="IPR001433">
    <property type="entry name" value="OxRdtase_FAD/NAD-bd"/>
</dbReference>
<dbReference type="PROSITE" id="PS51384">
    <property type="entry name" value="FAD_FR"/>
    <property type="match status" value="1"/>
</dbReference>
<dbReference type="Gene3D" id="2.40.30.10">
    <property type="entry name" value="Translation factors"/>
    <property type="match status" value="1"/>
</dbReference>
<dbReference type="Pfam" id="PF00970">
    <property type="entry name" value="FAD_binding_6"/>
    <property type="match status" value="1"/>
</dbReference>
<accession>A0ABP3X1C5</accession>
<dbReference type="InterPro" id="IPR017938">
    <property type="entry name" value="Riboflavin_synthase-like_b-brl"/>
</dbReference>
<keyword evidence="5" id="KW-1185">Reference proteome</keyword>
<dbReference type="InterPro" id="IPR012675">
    <property type="entry name" value="Beta-grasp_dom_sf"/>
</dbReference>
<dbReference type="InterPro" id="IPR039261">
    <property type="entry name" value="FNR_nucleotide-bd"/>
</dbReference>
<dbReference type="PANTHER" id="PTHR47354">
    <property type="entry name" value="NADH OXIDOREDUCTASE HCR"/>
    <property type="match status" value="1"/>
</dbReference>
<dbReference type="Pfam" id="PF00175">
    <property type="entry name" value="NAD_binding_1"/>
    <property type="match status" value="1"/>
</dbReference>
<comment type="caution">
    <text evidence="4">The sequence shown here is derived from an EMBL/GenBank/DDBJ whole genome shotgun (WGS) entry which is preliminary data.</text>
</comment>
<sequence length="391" mass="43307">MRSNCDAGYIKFMLFFKKSFWRTLYRAFCNMLGNQPSLGKYLEPILQTLYGSYHSELFRGNVVALNNVTCDMLTITLNVPRNWGGFEAGQHVMLTHMLDGKYVSRPFSISSSEFLWSSQRQIQISCKVKSNGELTSSLNSLNAGETLFLSAAQGQFVLPKRSADVILLCAGSGITPMRAYLQSLADLSQHAQLPFPNVTLLYRYRGAEHAAFLTEFRDLQETHNSFRLIESDSLQSQKLSTQLTEIGINHNDYYVCGPLQFMQSVITSLKSQGIAAAQIHQEHFGPSLIHQFADSTLTNDTDPAAYFQAGFYKAGRQHEVAASANASLLDSALQGGVEPTFGCRMGVCFQCVCNKLSGQVKDLRTGELSGLGQEQIQLCVSAPVSDVTFEY</sequence>
<dbReference type="PRINTS" id="PR00410">
    <property type="entry name" value="PHEHYDRXLASE"/>
</dbReference>
<dbReference type="Pfam" id="PF00111">
    <property type="entry name" value="Fer2"/>
    <property type="match status" value="1"/>
</dbReference>
<dbReference type="InterPro" id="IPR050415">
    <property type="entry name" value="MRET"/>
</dbReference>
<dbReference type="InterPro" id="IPR008333">
    <property type="entry name" value="Cbr1-like_FAD-bd_dom"/>
</dbReference>
<evidence type="ECO:0000256" key="1">
    <source>
        <dbReference type="ARBA" id="ARBA00023075"/>
    </source>
</evidence>
<dbReference type="CDD" id="cd00207">
    <property type="entry name" value="fer2"/>
    <property type="match status" value="1"/>
</dbReference>
<dbReference type="EMBL" id="BAAAFD010000012">
    <property type="protein sequence ID" value="GAA0859549.1"/>
    <property type="molecule type" value="Genomic_DNA"/>
</dbReference>
<feature type="domain" description="FAD-binding FR-type" evidence="3">
    <location>
        <begin position="55"/>
        <end position="159"/>
    </location>
</feature>
<organism evidence="4 5">
    <name type="scientific">Aliiglaciecola litoralis</name>
    <dbReference type="NCBI Taxonomy" id="582857"/>
    <lineage>
        <taxon>Bacteria</taxon>
        <taxon>Pseudomonadati</taxon>
        <taxon>Pseudomonadota</taxon>
        <taxon>Gammaproteobacteria</taxon>
        <taxon>Alteromonadales</taxon>
        <taxon>Alteromonadaceae</taxon>
        <taxon>Aliiglaciecola</taxon>
    </lineage>
</organism>
<dbReference type="SUPFAM" id="SSF52343">
    <property type="entry name" value="Ferredoxin reductase-like, C-terminal NADP-linked domain"/>
    <property type="match status" value="1"/>
</dbReference>
<proteinExistence type="predicted"/>
<gene>
    <name evidence="4" type="ORF">GCM10009114_33440</name>
</gene>
<evidence type="ECO:0000259" key="3">
    <source>
        <dbReference type="PROSITE" id="PS51384"/>
    </source>
</evidence>
<dbReference type="PANTHER" id="PTHR47354:SF5">
    <property type="entry name" value="PROTEIN RFBI"/>
    <property type="match status" value="1"/>
</dbReference>
<protein>
    <submittedName>
        <fullName evidence="4">Ferredoxin reductase</fullName>
    </submittedName>
</protein>
<reference evidence="5" key="1">
    <citation type="journal article" date="2019" name="Int. J. Syst. Evol. Microbiol.">
        <title>The Global Catalogue of Microorganisms (GCM) 10K type strain sequencing project: providing services to taxonomists for standard genome sequencing and annotation.</title>
        <authorList>
            <consortium name="The Broad Institute Genomics Platform"/>
            <consortium name="The Broad Institute Genome Sequencing Center for Infectious Disease"/>
            <person name="Wu L."/>
            <person name="Ma J."/>
        </authorList>
    </citation>
    <scope>NUCLEOTIDE SEQUENCE [LARGE SCALE GENOMIC DNA]</scope>
    <source>
        <strain evidence="5">JCM 15896</strain>
    </source>
</reference>
<evidence type="ECO:0000313" key="4">
    <source>
        <dbReference type="EMBL" id="GAA0859549.1"/>
    </source>
</evidence>
<dbReference type="PRINTS" id="PR00371">
    <property type="entry name" value="FPNCR"/>
</dbReference>
<dbReference type="Gene3D" id="3.40.50.80">
    <property type="entry name" value="Nucleotide-binding domain of ferredoxin-NADP reductase (FNR) module"/>
    <property type="match status" value="1"/>
</dbReference>
<dbReference type="InterPro" id="IPR001041">
    <property type="entry name" value="2Fe-2S_ferredoxin-type"/>
</dbReference>
<name>A0ABP3X1C5_9ALTE</name>
<dbReference type="InterPro" id="IPR001709">
    <property type="entry name" value="Flavoprot_Pyr_Nucl_cyt_Rdtase"/>
</dbReference>
<dbReference type="SUPFAM" id="SSF54292">
    <property type="entry name" value="2Fe-2S ferredoxin-like"/>
    <property type="match status" value="1"/>
</dbReference>
<evidence type="ECO:0000313" key="5">
    <source>
        <dbReference type="Proteomes" id="UP001500359"/>
    </source>
</evidence>
<comment type="cofactor">
    <cofactor evidence="2">
        <name>[2Fe-2S] cluster</name>
        <dbReference type="ChEBI" id="CHEBI:190135"/>
    </cofactor>
</comment>
<dbReference type="SUPFAM" id="SSF63380">
    <property type="entry name" value="Riboflavin synthase domain-like"/>
    <property type="match status" value="1"/>
</dbReference>
<dbReference type="InterPro" id="IPR036010">
    <property type="entry name" value="2Fe-2S_ferredoxin-like_sf"/>
</dbReference>
<keyword evidence="1" id="KW-0830">Ubiquinone</keyword>